<sequence length="75" mass="8197">MANKTVNIRALSMMLVARRFRIAVRGGMPVCLAERGATIPMCEIACEDYCRQISGRDSNFGFSDIGLGIFKDGGH</sequence>
<protein>
    <submittedName>
        <fullName evidence="1">Uncharacterized protein</fullName>
    </submittedName>
</protein>
<evidence type="ECO:0000313" key="1">
    <source>
        <dbReference type="EMBL" id="KAF4381197.1"/>
    </source>
</evidence>
<evidence type="ECO:0000313" key="2">
    <source>
        <dbReference type="Proteomes" id="UP000525078"/>
    </source>
</evidence>
<dbReference type="Proteomes" id="UP000525078">
    <property type="component" value="Unassembled WGS sequence"/>
</dbReference>
<dbReference type="AlphaFoldDB" id="A0A7J6GEG1"/>
<name>A0A7J6GEG1_CANSA</name>
<gene>
    <name evidence="1" type="ORF">F8388_012119</name>
</gene>
<comment type="caution">
    <text evidence="1">The sequence shown here is derived from an EMBL/GenBank/DDBJ whole genome shotgun (WGS) entry which is preliminary data.</text>
</comment>
<organism evidence="1 2">
    <name type="scientific">Cannabis sativa</name>
    <name type="common">Hemp</name>
    <name type="synonym">Marijuana</name>
    <dbReference type="NCBI Taxonomy" id="3483"/>
    <lineage>
        <taxon>Eukaryota</taxon>
        <taxon>Viridiplantae</taxon>
        <taxon>Streptophyta</taxon>
        <taxon>Embryophyta</taxon>
        <taxon>Tracheophyta</taxon>
        <taxon>Spermatophyta</taxon>
        <taxon>Magnoliopsida</taxon>
        <taxon>eudicotyledons</taxon>
        <taxon>Gunneridae</taxon>
        <taxon>Pentapetalae</taxon>
        <taxon>rosids</taxon>
        <taxon>fabids</taxon>
        <taxon>Rosales</taxon>
        <taxon>Cannabaceae</taxon>
        <taxon>Cannabis</taxon>
    </lineage>
</organism>
<reference evidence="1 2" key="1">
    <citation type="journal article" date="2020" name="bioRxiv">
        <title>Sequence and annotation of 42 cannabis genomes reveals extensive copy number variation in cannabinoid synthesis and pathogen resistance genes.</title>
        <authorList>
            <person name="Mckernan K.J."/>
            <person name="Helbert Y."/>
            <person name="Kane L.T."/>
            <person name="Ebling H."/>
            <person name="Zhang L."/>
            <person name="Liu B."/>
            <person name="Eaton Z."/>
            <person name="Mclaughlin S."/>
            <person name="Kingan S."/>
            <person name="Baybayan P."/>
            <person name="Concepcion G."/>
            <person name="Jordan M."/>
            <person name="Riva A."/>
            <person name="Barbazuk W."/>
            <person name="Harkins T."/>
        </authorList>
    </citation>
    <scope>NUCLEOTIDE SEQUENCE [LARGE SCALE GENOMIC DNA]</scope>
    <source>
        <strain evidence="2">cv. Jamaican Lion 4</strain>
        <tissue evidence="1">Leaf</tissue>
    </source>
</reference>
<accession>A0A7J6GEG1</accession>
<proteinExistence type="predicted"/>
<dbReference type="EMBL" id="JAATIP010000063">
    <property type="protein sequence ID" value="KAF4381197.1"/>
    <property type="molecule type" value="Genomic_DNA"/>
</dbReference>